<proteinExistence type="predicted"/>
<evidence type="ECO:0000313" key="1">
    <source>
        <dbReference type="EMBL" id="GEM40664.1"/>
    </source>
</evidence>
<dbReference type="AlphaFoldDB" id="A0A511MJ51"/>
<keyword evidence="2" id="KW-1185">Reference proteome</keyword>
<dbReference type="Proteomes" id="UP000321424">
    <property type="component" value="Unassembled WGS sequence"/>
</dbReference>
<protein>
    <submittedName>
        <fullName evidence="1">Uncharacterized protein</fullName>
    </submittedName>
</protein>
<comment type="caution">
    <text evidence="1">The sequence shown here is derived from an EMBL/GenBank/DDBJ whole genome shotgun (WGS) entry which is preliminary data.</text>
</comment>
<name>A0A511MJ51_9NOCA</name>
<dbReference type="EMBL" id="BJXA01000039">
    <property type="protein sequence ID" value="GEM40664.1"/>
    <property type="molecule type" value="Genomic_DNA"/>
</dbReference>
<organism evidence="1 2">
    <name type="scientific">Nocardia ninae NBRC 108245</name>
    <dbReference type="NCBI Taxonomy" id="1210091"/>
    <lineage>
        <taxon>Bacteria</taxon>
        <taxon>Bacillati</taxon>
        <taxon>Actinomycetota</taxon>
        <taxon>Actinomycetes</taxon>
        <taxon>Mycobacteriales</taxon>
        <taxon>Nocardiaceae</taxon>
        <taxon>Nocardia</taxon>
    </lineage>
</organism>
<evidence type="ECO:0000313" key="2">
    <source>
        <dbReference type="Proteomes" id="UP000321424"/>
    </source>
</evidence>
<accession>A0A511MJ51</accession>
<sequence>MPAIVLTTIGGPRDDMRNPQRDLVVTPGAAVHLHRTRTRDGANNIGLIPARPRLGPAEDITERRAARPRAARVTVCARFPTRHAASLLLAQRWL</sequence>
<reference evidence="1 2" key="1">
    <citation type="submission" date="2019-07" db="EMBL/GenBank/DDBJ databases">
        <title>Whole genome shotgun sequence of Nocardia ninae NBRC 108245.</title>
        <authorList>
            <person name="Hosoyama A."/>
            <person name="Uohara A."/>
            <person name="Ohji S."/>
            <person name="Ichikawa N."/>
        </authorList>
    </citation>
    <scope>NUCLEOTIDE SEQUENCE [LARGE SCALE GENOMIC DNA]</scope>
    <source>
        <strain evidence="1 2">NBRC 108245</strain>
    </source>
</reference>
<gene>
    <name evidence="1" type="ORF">NN4_51830</name>
</gene>